<accession>A0A937W094</accession>
<dbReference type="AlphaFoldDB" id="A0A937W094"/>
<dbReference type="InterPro" id="IPR016032">
    <property type="entry name" value="Sig_transdc_resp-reg_C-effctor"/>
</dbReference>
<gene>
    <name evidence="4" type="ORF">FJZ47_06175</name>
</gene>
<organism evidence="4 5">
    <name type="scientific">Tectimicrobiota bacterium</name>
    <dbReference type="NCBI Taxonomy" id="2528274"/>
    <lineage>
        <taxon>Bacteria</taxon>
        <taxon>Pseudomonadati</taxon>
        <taxon>Nitrospinota/Tectimicrobiota group</taxon>
        <taxon>Candidatus Tectimicrobiota</taxon>
    </lineage>
</organism>
<feature type="domain" description="OmpR/PhoB-type" evidence="3">
    <location>
        <begin position="1"/>
        <end position="79"/>
    </location>
</feature>
<proteinExistence type="predicted"/>
<evidence type="ECO:0000256" key="2">
    <source>
        <dbReference type="PROSITE-ProRule" id="PRU01091"/>
    </source>
</evidence>
<dbReference type="InterPro" id="IPR001867">
    <property type="entry name" value="OmpR/PhoB-type_DNA-bd"/>
</dbReference>
<evidence type="ECO:0000259" key="3">
    <source>
        <dbReference type="PROSITE" id="PS51755"/>
    </source>
</evidence>
<dbReference type="GO" id="GO:0006355">
    <property type="term" value="P:regulation of DNA-templated transcription"/>
    <property type="evidence" value="ECO:0007669"/>
    <property type="project" value="InterPro"/>
</dbReference>
<dbReference type="Proteomes" id="UP000712673">
    <property type="component" value="Unassembled WGS sequence"/>
</dbReference>
<sequence>MIRTSARDELRRGGARVPLRRKVFQVLRYLIEQRDRVVSRDEVLAQVWPDQYTADLQDARALLADLALRGHACRLRLAS</sequence>
<dbReference type="GO" id="GO:0000160">
    <property type="term" value="P:phosphorelay signal transduction system"/>
    <property type="evidence" value="ECO:0007669"/>
    <property type="project" value="InterPro"/>
</dbReference>
<protein>
    <recommendedName>
        <fullName evidence="3">OmpR/PhoB-type domain-containing protein</fullName>
    </recommendedName>
</protein>
<evidence type="ECO:0000313" key="4">
    <source>
        <dbReference type="EMBL" id="MBM3223370.1"/>
    </source>
</evidence>
<name>A0A937W094_UNCTE</name>
<dbReference type="EMBL" id="VGLS01000133">
    <property type="protein sequence ID" value="MBM3223370.1"/>
    <property type="molecule type" value="Genomic_DNA"/>
</dbReference>
<evidence type="ECO:0000256" key="1">
    <source>
        <dbReference type="ARBA" id="ARBA00023125"/>
    </source>
</evidence>
<dbReference type="Pfam" id="PF00486">
    <property type="entry name" value="Trans_reg_C"/>
    <property type="match status" value="1"/>
</dbReference>
<keyword evidence="1 2" id="KW-0238">DNA-binding</keyword>
<evidence type="ECO:0000313" key="5">
    <source>
        <dbReference type="Proteomes" id="UP000712673"/>
    </source>
</evidence>
<dbReference type="GO" id="GO:0003677">
    <property type="term" value="F:DNA binding"/>
    <property type="evidence" value="ECO:0007669"/>
    <property type="project" value="UniProtKB-UniRule"/>
</dbReference>
<dbReference type="Gene3D" id="1.10.10.10">
    <property type="entry name" value="Winged helix-like DNA-binding domain superfamily/Winged helix DNA-binding domain"/>
    <property type="match status" value="1"/>
</dbReference>
<reference evidence="4" key="1">
    <citation type="submission" date="2019-03" db="EMBL/GenBank/DDBJ databases">
        <title>Lake Tanganyika Metagenome-Assembled Genomes (MAGs).</title>
        <authorList>
            <person name="Tran P."/>
        </authorList>
    </citation>
    <scope>NUCLEOTIDE SEQUENCE</scope>
    <source>
        <strain evidence="4">K_DeepCast_65m_m2_066</strain>
    </source>
</reference>
<dbReference type="SUPFAM" id="SSF46894">
    <property type="entry name" value="C-terminal effector domain of the bipartite response regulators"/>
    <property type="match status" value="1"/>
</dbReference>
<feature type="DNA-binding region" description="OmpR/PhoB-type" evidence="2">
    <location>
        <begin position="1"/>
        <end position="79"/>
    </location>
</feature>
<dbReference type="InterPro" id="IPR036388">
    <property type="entry name" value="WH-like_DNA-bd_sf"/>
</dbReference>
<comment type="caution">
    <text evidence="4">The sequence shown here is derived from an EMBL/GenBank/DDBJ whole genome shotgun (WGS) entry which is preliminary data.</text>
</comment>
<dbReference type="PROSITE" id="PS51755">
    <property type="entry name" value="OMPR_PHOB"/>
    <property type="match status" value="1"/>
</dbReference>